<comment type="caution">
    <text evidence="2">The sequence shown here is derived from an EMBL/GenBank/DDBJ whole genome shotgun (WGS) entry which is preliminary data.</text>
</comment>
<evidence type="ECO:0000313" key="3">
    <source>
        <dbReference type="Proteomes" id="UP000614469"/>
    </source>
</evidence>
<keyword evidence="2" id="KW-0808">Transferase</keyword>
<reference evidence="2 3" key="1">
    <citation type="submission" date="2020-08" db="EMBL/GenBank/DDBJ databases">
        <title>Bridging the membrane lipid divide: bacteria of the FCB group superphylum have the potential to synthesize archaeal ether lipids.</title>
        <authorList>
            <person name="Villanueva L."/>
            <person name="Von Meijenfeldt F.A.B."/>
            <person name="Westbye A.B."/>
            <person name="Yadav S."/>
            <person name="Hopmans E.C."/>
            <person name="Dutilh B.E."/>
            <person name="Sinninghe Damste J.S."/>
        </authorList>
    </citation>
    <scope>NUCLEOTIDE SEQUENCE [LARGE SCALE GENOMIC DNA]</scope>
    <source>
        <strain evidence="2">NIOZ-UU36</strain>
    </source>
</reference>
<dbReference type="SUPFAM" id="SSF51726">
    <property type="entry name" value="UROD/MetE-like"/>
    <property type="match status" value="1"/>
</dbReference>
<protein>
    <submittedName>
        <fullName evidence="2">Methyltransferase</fullName>
    </submittedName>
</protein>
<feature type="domain" description="Uroporphyrinogen decarboxylase (URO-D)" evidence="1">
    <location>
        <begin position="180"/>
        <end position="412"/>
    </location>
</feature>
<dbReference type="InterPro" id="IPR000257">
    <property type="entry name" value="Uroporphyrinogen_deCOase"/>
</dbReference>
<sequence length="412" mass="46596">MNSRERIKSALDHQQPDRVPIDFGSHRSSGIAAIAYAKLKKALGISSGEIYVYDMVQQLAIVEPEILDYVGSDVVELGRGFMLEDQDWKDWVLPDGTACKIPSFINIEKRGRDSYLLSDDGIDLAIQKESCMFFEQIHWPWLEENPEEQDFSDLEQAFKYTMWTGIPAPGGHIPLTDEGCQQLAEGARTLRGSTDRAILGIFGGNLFEVPQFLYRMDTYLRHMGYHPEACERLSEALCDFYMPRLEKWLGAVGPYIDVILFGDDLGGQTGPMISPKMYRRYYKSWHAKMWQRTKELAPHLSINLHSCGGIEPLLDDLIEAGLDSINPVQVTCRGMDPAQLKRDYGERLTFWGGGCDTQRILPLGTPDQVRENVRQLVSVWAPGGGFVFQQIHNILSEVAPENIIAMFEAVRE</sequence>
<organism evidence="2 3">
    <name type="scientific">Candidatus Desulfolinea nitratireducens</name>
    <dbReference type="NCBI Taxonomy" id="2841698"/>
    <lineage>
        <taxon>Bacteria</taxon>
        <taxon>Bacillati</taxon>
        <taxon>Chloroflexota</taxon>
        <taxon>Anaerolineae</taxon>
        <taxon>Anaerolineales</taxon>
        <taxon>Anaerolineales incertae sedis</taxon>
        <taxon>Candidatus Desulfolinea</taxon>
    </lineage>
</organism>
<dbReference type="GO" id="GO:0008168">
    <property type="term" value="F:methyltransferase activity"/>
    <property type="evidence" value="ECO:0007669"/>
    <property type="project" value="UniProtKB-KW"/>
</dbReference>
<dbReference type="GO" id="GO:0032259">
    <property type="term" value="P:methylation"/>
    <property type="evidence" value="ECO:0007669"/>
    <property type="project" value="UniProtKB-KW"/>
</dbReference>
<proteinExistence type="predicted"/>
<name>A0A8J6TIQ7_9CHLR</name>
<evidence type="ECO:0000313" key="2">
    <source>
        <dbReference type="EMBL" id="MBC8336075.1"/>
    </source>
</evidence>
<dbReference type="GO" id="GO:0006779">
    <property type="term" value="P:porphyrin-containing compound biosynthetic process"/>
    <property type="evidence" value="ECO:0007669"/>
    <property type="project" value="InterPro"/>
</dbReference>
<gene>
    <name evidence="2" type="ORF">H8E29_12475</name>
</gene>
<keyword evidence="2" id="KW-0489">Methyltransferase</keyword>
<dbReference type="EMBL" id="JACNJN010000137">
    <property type="protein sequence ID" value="MBC8336075.1"/>
    <property type="molecule type" value="Genomic_DNA"/>
</dbReference>
<dbReference type="GO" id="GO:0004853">
    <property type="term" value="F:uroporphyrinogen decarboxylase activity"/>
    <property type="evidence" value="ECO:0007669"/>
    <property type="project" value="InterPro"/>
</dbReference>
<dbReference type="Proteomes" id="UP000614469">
    <property type="component" value="Unassembled WGS sequence"/>
</dbReference>
<evidence type="ECO:0000259" key="1">
    <source>
        <dbReference type="Pfam" id="PF01208"/>
    </source>
</evidence>
<dbReference type="Pfam" id="PF01208">
    <property type="entry name" value="URO-D"/>
    <property type="match status" value="1"/>
</dbReference>
<dbReference type="AlphaFoldDB" id="A0A8J6TIQ7"/>
<dbReference type="Gene3D" id="3.20.20.210">
    <property type="match status" value="1"/>
</dbReference>
<dbReference type="InterPro" id="IPR038071">
    <property type="entry name" value="UROD/MetE-like_sf"/>
</dbReference>
<accession>A0A8J6TIQ7</accession>